<evidence type="ECO:0000256" key="8">
    <source>
        <dbReference type="ARBA" id="ARBA00022960"/>
    </source>
</evidence>
<dbReference type="GO" id="GO:0071555">
    <property type="term" value="P:cell wall organization"/>
    <property type="evidence" value="ECO:0007669"/>
    <property type="project" value="UniProtKB-KW"/>
</dbReference>
<feature type="transmembrane region" description="Helical" evidence="22">
    <location>
        <begin position="20"/>
        <end position="42"/>
    </location>
</feature>
<feature type="transmembrane region" description="Helical" evidence="22">
    <location>
        <begin position="153"/>
        <end position="168"/>
    </location>
</feature>
<evidence type="ECO:0000256" key="4">
    <source>
        <dbReference type="ARBA" id="ARBA00022618"/>
    </source>
</evidence>
<evidence type="ECO:0000256" key="15">
    <source>
        <dbReference type="ARBA" id="ARBA00033270"/>
    </source>
</evidence>
<keyword evidence="7 22" id="KW-0812">Transmembrane</keyword>
<dbReference type="GO" id="GO:0051301">
    <property type="term" value="P:cell division"/>
    <property type="evidence" value="ECO:0007669"/>
    <property type="project" value="UniProtKB-KW"/>
</dbReference>
<evidence type="ECO:0000313" key="24">
    <source>
        <dbReference type="Proteomes" id="UP000553059"/>
    </source>
</evidence>
<dbReference type="EC" id="2.4.99.28" evidence="19"/>
<name>A0A7C7DB83_9FIRM</name>
<keyword evidence="9" id="KW-0573">Peptidoglycan synthesis</keyword>
<feature type="transmembrane region" description="Helical" evidence="22">
    <location>
        <begin position="315"/>
        <end position="339"/>
    </location>
</feature>
<keyword evidence="4" id="KW-0132">Cell division</keyword>
<feature type="transmembrane region" description="Helical" evidence="22">
    <location>
        <begin position="54"/>
        <end position="74"/>
    </location>
</feature>
<keyword evidence="8" id="KW-0133">Cell shape</keyword>
<gene>
    <name evidence="23" type="primary">ftsW</name>
    <name evidence="23" type="ORF">GX523_14265</name>
</gene>
<dbReference type="AlphaFoldDB" id="A0A7C7DB83"/>
<dbReference type="Proteomes" id="UP000553059">
    <property type="component" value="Unassembled WGS sequence"/>
</dbReference>
<dbReference type="GO" id="GO:0008955">
    <property type="term" value="F:peptidoglycan glycosyltransferase activity"/>
    <property type="evidence" value="ECO:0007669"/>
    <property type="project" value="UniProtKB-EC"/>
</dbReference>
<dbReference type="NCBIfam" id="TIGR02614">
    <property type="entry name" value="ftsW"/>
    <property type="match status" value="1"/>
</dbReference>
<keyword evidence="12" id="KW-0131">Cell cycle</keyword>
<comment type="pathway">
    <text evidence="2">Cell wall biogenesis; peptidoglycan biosynthesis.</text>
</comment>
<organism evidence="23 24">
    <name type="scientific">Desulfitobacterium dehalogenans</name>
    <dbReference type="NCBI Taxonomy" id="36854"/>
    <lineage>
        <taxon>Bacteria</taxon>
        <taxon>Bacillati</taxon>
        <taxon>Bacillota</taxon>
        <taxon>Clostridia</taxon>
        <taxon>Eubacteriales</taxon>
        <taxon>Desulfitobacteriaceae</taxon>
        <taxon>Desulfitobacterium</taxon>
    </lineage>
</organism>
<evidence type="ECO:0000256" key="1">
    <source>
        <dbReference type="ARBA" id="ARBA00004651"/>
    </source>
</evidence>
<comment type="subcellular location">
    <subcellularLocation>
        <location evidence="1">Cell membrane</location>
        <topology evidence="1">Multi-pass membrane protein</topology>
    </subcellularLocation>
</comment>
<keyword evidence="3" id="KW-1003">Cell membrane</keyword>
<protein>
    <recommendedName>
        <fullName evidence="17">Probable peptidoglycan glycosyltransferase FtsW</fullName>
        <ecNumber evidence="19">2.4.99.28</ecNumber>
    </recommendedName>
    <alternativeName>
        <fullName evidence="18">Cell division protein FtsW</fullName>
    </alternativeName>
    <alternativeName>
        <fullName evidence="15">Cell wall polymerase</fullName>
    </alternativeName>
    <alternativeName>
        <fullName evidence="14">Peptidoglycan polymerase</fullName>
    </alternativeName>
</protein>
<keyword evidence="5" id="KW-0328">Glycosyltransferase</keyword>
<feature type="transmembrane region" description="Helical" evidence="22">
    <location>
        <begin position="195"/>
        <end position="213"/>
    </location>
</feature>
<evidence type="ECO:0000256" key="19">
    <source>
        <dbReference type="ARBA" id="ARBA00044770"/>
    </source>
</evidence>
<dbReference type="GO" id="GO:0032153">
    <property type="term" value="C:cell division site"/>
    <property type="evidence" value="ECO:0007669"/>
    <property type="project" value="TreeGrafter"/>
</dbReference>
<evidence type="ECO:0000256" key="7">
    <source>
        <dbReference type="ARBA" id="ARBA00022692"/>
    </source>
</evidence>
<sequence length="395" mass="43797">MPKRRKRSTLVKIPKPLREVDFYLLISVLAILVFGMVMVLTAGSVRGYSESENVFFYVVRQGKWALLGGFAALIMTRIPYPLLKKLSGIGMGVTLILLVMVLGSDSGIEAGGASRWLQIGPMRVQPSEIAKIAMILFLTNYIDRYPVRRLKDLVWPALILIPLFALVYKQPDLGTTLVLVFTAAALFWQTELSTWWFILAVPCFGAPLLYLIYNTTYQWNRILVWLDPWKYASGLGYQIINAEIAFGSGGIFGVGLGRSMQKFGYLPETYTDMIFALIGEELGLIGTLLLISLFVLCYGRGFYIARQCPDRFGRLLAFGITFSLAVQTAINLCVVTGVLPVTGITLPLVSYGGSSLVITLVEIGILLNISRYSKLSMPQMRSSSISPIEGKTLRE</sequence>
<dbReference type="EMBL" id="DUTF01000310">
    <property type="protein sequence ID" value="HHY27878.1"/>
    <property type="molecule type" value="Genomic_DNA"/>
</dbReference>
<feature type="transmembrane region" description="Helical" evidence="22">
    <location>
        <begin position="234"/>
        <end position="254"/>
    </location>
</feature>
<comment type="similarity">
    <text evidence="16">Belongs to the SEDS family. FtsW subfamily.</text>
</comment>
<reference evidence="23 24" key="1">
    <citation type="journal article" date="2020" name="Biotechnol. Biofuels">
        <title>New insights from the biogas microbiome by comprehensive genome-resolved metagenomics of nearly 1600 species originating from multiple anaerobic digesters.</title>
        <authorList>
            <person name="Campanaro S."/>
            <person name="Treu L."/>
            <person name="Rodriguez-R L.M."/>
            <person name="Kovalovszki A."/>
            <person name="Ziels R.M."/>
            <person name="Maus I."/>
            <person name="Zhu X."/>
            <person name="Kougias P.G."/>
            <person name="Basile A."/>
            <person name="Luo G."/>
            <person name="Schluter A."/>
            <person name="Konstantinidis K.T."/>
            <person name="Angelidaki I."/>
        </authorList>
    </citation>
    <scope>NUCLEOTIDE SEQUENCE [LARGE SCALE GENOMIC DNA]</scope>
    <source>
        <strain evidence="23">AS05jafATM_4</strain>
    </source>
</reference>
<evidence type="ECO:0000256" key="16">
    <source>
        <dbReference type="ARBA" id="ARBA00038053"/>
    </source>
</evidence>
<dbReference type="InterPro" id="IPR013437">
    <property type="entry name" value="FtsW"/>
</dbReference>
<evidence type="ECO:0000256" key="9">
    <source>
        <dbReference type="ARBA" id="ARBA00022984"/>
    </source>
</evidence>
<dbReference type="GO" id="GO:0008360">
    <property type="term" value="P:regulation of cell shape"/>
    <property type="evidence" value="ECO:0007669"/>
    <property type="project" value="UniProtKB-KW"/>
</dbReference>
<feature type="transmembrane region" description="Helical" evidence="22">
    <location>
        <begin position="351"/>
        <end position="370"/>
    </location>
</feature>
<dbReference type="GO" id="GO:0009252">
    <property type="term" value="P:peptidoglycan biosynthetic process"/>
    <property type="evidence" value="ECO:0007669"/>
    <property type="project" value="UniProtKB-KW"/>
</dbReference>
<accession>A0A7C7DB83</accession>
<evidence type="ECO:0000256" key="11">
    <source>
        <dbReference type="ARBA" id="ARBA00023136"/>
    </source>
</evidence>
<dbReference type="PANTHER" id="PTHR30474">
    <property type="entry name" value="CELL CYCLE PROTEIN"/>
    <property type="match status" value="1"/>
</dbReference>
<evidence type="ECO:0000256" key="17">
    <source>
        <dbReference type="ARBA" id="ARBA00041185"/>
    </source>
</evidence>
<dbReference type="GO" id="GO:0005886">
    <property type="term" value="C:plasma membrane"/>
    <property type="evidence" value="ECO:0007669"/>
    <property type="project" value="UniProtKB-SubCell"/>
</dbReference>
<dbReference type="InterPro" id="IPR001182">
    <property type="entry name" value="FtsW/RodA"/>
</dbReference>
<evidence type="ECO:0000256" key="13">
    <source>
        <dbReference type="ARBA" id="ARBA00023316"/>
    </source>
</evidence>
<evidence type="ECO:0000256" key="2">
    <source>
        <dbReference type="ARBA" id="ARBA00004752"/>
    </source>
</evidence>
<evidence type="ECO:0000256" key="21">
    <source>
        <dbReference type="ARBA" id="ARBA00049966"/>
    </source>
</evidence>
<evidence type="ECO:0000256" key="22">
    <source>
        <dbReference type="SAM" id="Phobius"/>
    </source>
</evidence>
<dbReference type="Pfam" id="PF01098">
    <property type="entry name" value="FTSW_RODA_SPOVE"/>
    <property type="match status" value="1"/>
</dbReference>
<feature type="transmembrane region" description="Helical" evidence="22">
    <location>
        <begin position="173"/>
        <end position="189"/>
    </location>
</feature>
<evidence type="ECO:0000256" key="12">
    <source>
        <dbReference type="ARBA" id="ARBA00023306"/>
    </source>
</evidence>
<dbReference type="InterPro" id="IPR018365">
    <property type="entry name" value="Cell_cycle_FtsW-rel_CS"/>
</dbReference>
<keyword evidence="11 22" id="KW-0472">Membrane</keyword>
<evidence type="ECO:0000256" key="20">
    <source>
        <dbReference type="ARBA" id="ARBA00049902"/>
    </source>
</evidence>
<proteinExistence type="inferred from homology"/>
<evidence type="ECO:0000256" key="14">
    <source>
        <dbReference type="ARBA" id="ARBA00032370"/>
    </source>
</evidence>
<feature type="transmembrane region" description="Helical" evidence="22">
    <location>
        <begin position="86"/>
        <end position="104"/>
    </location>
</feature>
<evidence type="ECO:0000313" key="23">
    <source>
        <dbReference type="EMBL" id="HHY27878.1"/>
    </source>
</evidence>
<evidence type="ECO:0000256" key="5">
    <source>
        <dbReference type="ARBA" id="ARBA00022676"/>
    </source>
</evidence>
<feature type="transmembrane region" description="Helical" evidence="22">
    <location>
        <begin position="274"/>
        <end position="303"/>
    </location>
</feature>
<dbReference type="PROSITE" id="PS00428">
    <property type="entry name" value="FTSW_RODA_SPOVE"/>
    <property type="match status" value="1"/>
</dbReference>
<keyword evidence="13" id="KW-0961">Cell wall biogenesis/degradation</keyword>
<evidence type="ECO:0000256" key="18">
    <source>
        <dbReference type="ARBA" id="ARBA00041418"/>
    </source>
</evidence>
<keyword evidence="6" id="KW-0808">Transferase</keyword>
<dbReference type="PANTHER" id="PTHR30474:SF2">
    <property type="entry name" value="PEPTIDOGLYCAN GLYCOSYLTRANSFERASE FTSW-RELATED"/>
    <property type="match status" value="1"/>
</dbReference>
<evidence type="ECO:0000256" key="10">
    <source>
        <dbReference type="ARBA" id="ARBA00022989"/>
    </source>
</evidence>
<evidence type="ECO:0000256" key="6">
    <source>
        <dbReference type="ARBA" id="ARBA00022679"/>
    </source>
</evidence>
<dbReference type="GO" id="GO:0015648">
    <property type="term" value="F:lipid-linked peptidoglycan transporter activity"/>
    <property type="evidence" value="ECO:0007669"/>
    <property type="project" value="TreeGrafter"/>
</dbReference>
<comment type="function">
    <text evidence="21">Peptidoglycan polymerase that is essential for cell division.</text>
</comment>
<comment type="catalytic activity">
    <reaction evidence="20">
        <text>[GlcNAc-(1-&gt;4)-Mur2Ac(oyl-L-Ala-gamma-D-Glu-L-Lys-D-Ala-D-Ala)](n)-di-trans,octa-cis-undecaprenyl diphosphate + beta-D-GlcNAc-(1-&gt;4)-Mur2Ac(oyl-L-Ala-gamma-D-Glu-L-Lys-D-Ala-D-Ala)-di-trans,octa-cis-undecaprenyl diphosphate = [GlcNAc-(1-&gt;4)-Mur2Ac(oyl-L-Ala-gamma-D-Glu-L-Lys-D-Ala-D-Ala)](n+1)-di-trans,octa-cis-undecaprenyl diphosphate + di-trans,octa-cis-undecaprenyl diphosphate + H(+)</text>
        <dbReference type="Rhea" id="RHEA:23708"/>
        <dbReference type="Rhea" id="RHEA-COMP:9602"/>
        <dbReference type="Rhea" id="RHEA-COMP:9603"/>
        <dbReference type="ChEBI" id="CHEBI:15378"/>
        <dbReference type="ChEBI" id="CHEBI:58405"/>
        <dbReference type="ChEBI" id="CHEBI:60033"/>
        <dbReference type="ChEBI" id="CHEBI:78435"/>
        <dbReference type="EC" id="2.4.99.28"/>
    </reaction>
</comment>
<keyword evidence="10 22" id="KW-1133">Transmembrane helix</keyword>
<evidence type="ECO:0000256" key="3">
    <source>
        <dbReference type="ARBA" id="ARBA00022475"/>
    </source>
</evidence>
<comment type="caution">
    <text evidence="23">The sequence shown here is derived from an EMBL/GenBank/DDBJ whole genome shotgun (WGS) entry which is preliminary data.</text>
</comment>